<keyword evidence="5 11" id="KW-0418">Kinase</keyword>
<reference evidence="14" key="2">
    <citation type="submission" date="2025-09" db="UniProtKB">
        <authorList>
            <consortium name="Ensembl"/>
        </authorList>
    </citation>
    <scope>IDENTIFICATION</scope>
</reference>
<keyword evidence="4 11" id="KW-0547">Nucleotide-binding</keyword>
<dbReference type="PANTHER" id="PTHR24418">
    <property type="entry name" value="TYROSINE-PROTEIN KINASE"/>
    <property type="match status" value="1"/>
</dbReference>
<dbReference type="GO" id="GO:0048468">
    <property type="term" value="P:cell development"/>
    <property type="evidence" value="ECO:0007669"/>
    <property type="project" value="UniProtKB-ARBA"/>
</dbReference>
<keyword evidence="6 11" id="KW-0067">ATP-binding</keyword>
<evidence type="ECO:0000256" key="2">
    <source>
        <dbReference type="ARBA" id="ARBA00022679"/>
    </source>
</evidence>
<keyword evidence="2 11" id="KW-0808">Transferase</keyword>
<sequence>YCSLILPHLTYCVEIWGNAYKSNLDPLFKVQKKAIRIIHLAGYREHTNPLFFKSKTMTFEDLTEFKMAQITFKASQKSLPGVYKICSANEKWYFGPMNRGNAVALLQSLDNPNGTFLLRRSDHDSAGYVLSVKSSSQVRHFKVHQDKDKSFYIDTSTCFSSLRQLVAHYRKYTLAKTETLLGQPCPKPEFSDSIAQTYDLPKEEFVLEERLGGGPSSDVFRGTWKGQIRVAIKTFKDPSLTKQFFLDEVQPLKGLQHRHLVSLLAVCTESPPYYIVTELMEKGSLLLFLRGPEGQHQDIVSLMDIAAQVADGMSYLEKKDIIHGDLAAQNVLISDAYVFKVTDFGLAAIKFYWSCTSAPETISHMNFTSKSDVWSFGVLLYEIITFGGIPYKGHDSDVYDRVSEGYRMPCPPRCPAFLYRMMLLCWSAKAEDRPSFSALMKELDNIFFE</sequence>
<dbReference type="GO" id="GO:0005524">
    <property type="term" value="F:ATP binding"/>
    <property type="evidence" value="ECO:0007669"/>
    <property type="project" value="UniProtKB-KW"/>
</dbReference>
<comment type="catalytic activity">
    <reaction evidence="9 11">
        <text>L-tyrosyl-[protein] + ATP = O-phospho-L-tyrosyl-[protein] + ADP + H(+)</text>
        <dbReference type="Rhea" id="RHEA:10596"/>
        <dbReference type="Rhea" id="RHEA-COMP:10136"/>
        <dbReference type="Rhea" id="RHEA-COMP:20101"/>
        <dbReference type="ChEBI" id="CHEBI:15378"/>
        <dbReference type="ChEBI" id="CHEBI:30616"/>
        <dbReference type="ChEBI" id="CHEBI:46858"/>
        <dbReference type="ChEBI" id="CHEBI:61978"/>
        <dbReference type="ChEBI" id="CHEBI:456216"/>
        <dbReference type="EC" id="2.7.10.2"/>
    </reaction>
</comment>
<comment type="similarity">
    <text evidence="11">Belongs to the protein kinase superfamily. Tyr protein kinase family.</text>
</comment>
<evidence type="ECO:0000256" key="6">
    <source>
        <dbReference type="ARBA" id="ARBA00022840"/>
    </source>
</evidence>
<keyword evidence="15" id="KW-1185">Reference proteome</keyword>
<dbReference type="PRINTS" id="PR00109">
    <property type="entry name" value="TYRKINASE"/>
</dbReference>
<dbReference type="PRINTS" id="PR00401">
    <property type="entry name" value="SH2DOMAIN"/>
</dbReference>
<dbReference type="GO" id="GO:0050793">
    <property type="term" value="P:regulation of developmental process"/>
    <property type="evidence" value="ECO:0007669"/>
    <property type="project" value="UniProtKB-ARBA"/>
</dbReference>
<evidence type="ECO:0000313" key="14">
    <source>
        <dbReference type="Ensembl" id="ENSNMLP00000038002.1"/>
    </source>
</evidence>
<dbReference type="SUPFAM" id="SSF56112">
    <property type="entry name" value="Protein kinase-like (PK-like)"/>
    <property type="match status" value="1"/>
</dbReference>
<proteinExistence type="inferred from homology"/>
<dbReference type="SMART" id="SM00252">
    <property type="entry name" value="SH2"/>
    <property type="match status" value="1"/>
</dbReference>
<dbReference type="GO" id="GO:0004715">
    <property type="term" value="F:non-membrane spanning protein tyrosine kinase activity"/>
    <property type="evidence" value="ECO:0007669"/>
    <property type="project" value="UniProtKB-EC"/>
</dbReference>
<dbReference type="InterPro" id="IPR011009">
    <property type="entry name" value="Kinase-like_dom_sf"/>
</dbReference>
<evidence type="ECO:0000256" key="8">
    <source>
        <dbReference type="ARBA" id="ARBA00023137"/>
    </source>
</evidence>
<feature type="domain" description="Protein kinase" evidence="13">
    <location>
        <begin position="205"/>
        <end position="448"/>
    </location>
</feature>
<reference evidence="14" key="1">
    <citation type="submission" date="2025-08" db="UniProtKB">
        <authorList>
            <consortium name="Ensembl"/>
        </authorList>
    </citation>
    <scope>IDENTIFICATION</scope>
</reference>
<comment type="subcellular location">
    <subcellularLocation>
        <location evidence="1">Endomembrane system</location>
    </subcellularLocation>
</comment>
<dbReference type="FunFam" id="1.10.510.10:FF:001512">
    <property type="entry name" value="Receptor tyrosine-protein kinase erbB-2"/>
    <property type="match status" value="1"/>
</dbReference>
<organism evidence="14 15">
    <name type="scientific">Neogobius melanostomus</name>
    <name type="common">round goby</name>
    <dbReference type="NCBI Taxonomy" id="47308"/>
    <lineage>
        <taxon>Eukaryota</taxon>
        <taxon>Metazoa</taxon>
        <taxon>Chordata</taxon>
        <taxon>Craniata</taxon>
        <taxon>Vertebrata</taxon>
        <taxon>Euteleostomi</taxon>
        <taxon>Actinopterygii</taxon>
        <taxon>Neopterygii</taxon>
        <taxon>Teleostei</taxon>
        <taxon>Neoteleostei</taxon>
        <taxon>Acanthomorphata</taxon>
        <taxon>Gobiaria</taxon>
        <taxon>Gobiiformes</taxon>
        <taxon>Gobioidei</taxon>
        <taxon>Gobiidae</taxon>
        <taxon>Benthophilinae</taxon>
        <taxon>Neogobiini</taxon>
        <taxon>Neogobius</taxon>
    </lineage>
</organism>
<evidence type="ECO:0000256" key="4">
    <source>
        <dbReference type="ARBA" id="ARBA00022741"/>
    </source>
</evidence>
<dbReference type="InterPro" id="IPR000719">
    <property type="entry name" value="Prot_kinase_dom"/>
</dbReference>
<feature type="domain" description="SH2" evidence="12">
    <location>
        <begin position="92"/>
        <end position="185"/>
    </location>
</feature>
<evidence type="ECO:0000256" key="5">
    <source>
        <dbReference type="ARBA" id="ARBA00022777"/>
    </source>
</evidence>
<dbReference type="GO" id="GO:0030182">
    <property type="term" value="P:neuron differentiation"/>
    <property type="evidence" value="ECO:0007669"/>
    <property type="project" value="UniProtKB-ARBA"/>
</dbReference>
<keyword evidence="7" id="KW-0472">Membrane</keyword>
<dbReference type="Pfam" id="PF00017">
    <property type="entry name" value="SH2"/>
    <property type="match status" value="1"/>
</dbReference>
<dbReference type="InterPro" id="IPR008266">
    <property type="entry name" value="Tyr_kinase_AS"/>
</dbReference>
<dbReference type="PROSITE" id="PS50001">
    <property type="entry name" value="SH2"/>
    <property type="match status" value="1"/>
</dbReference>
<keyword evidence="8 11" id="KW-0829">Tyrosine-protein kinase</keyword>
<dbReference type="InterPro" id="IPR050198">
    <property type="entry name" value="Non-receptor_tyrosine_kinases"/>
</dbReference>
<dbReference type="EC" id="2.7.10.2" evidence="11"/>
<dbReference type="Ensembl" id="ENSNMLT00000042308.1">
    <property type="protein sequence ID" value="ENSNMLP00000038002.1"/>
    <property type="gene ID" value="ENSNMLG00000023481.1"/>
</dbReference>
<dbReference type="InterPro" id="IPR000980">
    <property type="entry name" value="SH2"/>
</dbReference>
<dbReference type="InterPro" id="IPR036860">
    <property type="entry name" value="SH2_dom_sf"/>
</dbReference>
<dbReference type="PROSITE" id="PS50011">
    <property type="entry name" value="PROTEIN_KINASE_DOM"/>
    <property type="match status" value="1"/>
</dbReference>
<accession>A0A8C6USE5</accession>
<name>A0A8C6USE5_9GOBI</name>
<dbReference type="Pfam" id="PF07714">
    <property type="entry name" value="PK_Tyr_Ser-Thr"/>
    <property type="match status" value="1"/>
</dbReference>
<keyword evidence="3" id="KW-0449">Lipoprotein</keyword>
<evidence type="ECO:0000313" key="15">
    <source>
        <dbReference type="Proteomes" id="UP000694523"/>
    </source>
</evidence>
<evidence type="ECO:0000256" key="11">
    <source>
        <dbReference type="RuleBase" id="RU362096"/>
    </source>
</evidence>
<evidence type="ECO:0000259" key="13">
    <source>
        <dbReference type="PROSITE" id="PS50011"/>
    </source>
</evidence>
<dbReference type="SUPFAM" id="SSF55550">
    <property type="entry name" value="SH2 domain"/>
    <property type="match status" value="1"/>
</dbReference>
<evidence type="ECO:0000256" key="9">
    <source>
        <dbReference type="ARBA" id="ARBA00051245"/>
    </source>
</evidence>
<keyword evidence="10" id="KW-0727">SH2 domain</keyword>
<evidence type="ECO:0000256" key="7">
    <source>
        <dbReference type="ARBA" id="ARBA00023136"/>
    </source>
</evidence>
<dbReference type="InterPro" id="IPR001245">
    <property type="entry name" value="Ser-Thr/Tyr_kinase_cat_dom"/>
</dbReference>
<protein>
    <recommendedName>
        <fullName evidence="11">Tyrosine-protein kinase</fullName>
        <ecNumber evidence="11">2.7.10.2</ecNumber>
    </recommendedName>
</protein>
<evidence type="ECO:0000256" key="10">
    <source>
        <dbReference type="PROSITE-ProRule" id="PRU00191"/>
    </source>
</evidence>
<evidence type="ECO:0000256" key="3">
    <source>
        <dbReference type="ARBA" id="ARBA00022707"/>
    </source>
</evidence>
<evidence type="ECO:0000256" key="1">
    <source>
        <dbReference type="ARBA" id="ARBA00004308"/>
    </source>
</evidence>
<dbReference type="AlphaFoldDB" id="A0A8C6USE5"/>
<keyword evidence="3" id="KW-0519">Myristate</keyword>
<dbReference type="Gene3D" id="1.10.510.10">
    <property type="entry name" value="Transferase(Phosphotransferase) domain 1"/>
    <property type="match status" value="1"/>
</dbReference>
<dbReference type="PROSITE" id="PS00109">
    <property type="entry name" value="PROTEIN_KINASE_TYR"/>
    <property type="match status" value="1"/>
</dbReference>
<evidence type="ECO:0000259" key="12">
    <source>
        <dbReference type="PROSITE" id="PS50001"/>
    </source>
</evidence>
<dbReference type="Gene3D" id="3.30.505.10">
    <property type="entry name" value="SH2 domain"/>
    <property type="match status" value="1"/>
</dbReference>
<dbReference type="GO" id="GO:0012505">
    <property type="term" value="C:endomembrane system"/>
    <property type="evidence" value="ECO:0007669"/>
    <property type="project" value="UniProtKB-SubCell"/>
</dbReference>
<dbReference type="Proteomes" id="UP000694523">
    <property type="component" value="Unplaced"/>
</dbReference>